<dbReference type="AlphaFoldDB" id="A0A0D2SJW8"/>
<keyword evidence="1" id="KW-0472">Membrane</keyword>
<name>A0A0D2SJW8_GOSRA</name>
<dbReference type="EMBL" id="CM001749">
    <property type="protein sequence ID" value="KJB63413.1"/>
    <property type="molecule type" value="Genomic_DNA"/>
</dbReference>
<proteinExistence type="predicted"/>
<evidence type="ECO:0000313" key="3">
    <source>
        <dbReference type="Proteomes" id="UP000032304"/>
    </source>
</evidence>
<feature type="transmembrane region" description="Helical" evidence="1">
    <location>
        <begin position="86"/>
        <end position="108"/>
    </location>
</feature>
<keyword evidence="1" id="KW-0812">Transmembrane</keyword>
<keyword evidence="1" id="KW-1133">Transmembrane helix</keyword>
<reference evidence="2 3" key="1">
    <citation type="journal article" date="2012" name="Nature">
        <title>Repeated polyploidization of Gossypium genomes and the evolution of spinnable cotton fibres.</title>
        <authorList>
            <person name="Paterson A.H."/>
            <person name="Wendel J.F."/>
            <person name="Gundlach H."/>
            <person name="Guo H."/>
            <person name="Jenkins J."/>
            <person name="Jin D."/>
            <person name="Llewellyn D."/>
            <person name="Showmaker K.C."/>
            <person name="Shu S."/>
            <person name="Udall J."/>
            <person name="Yoo M.J."/>
            <person name="Byers R."/>
            <person name="Chen W."/>
            <person name="Doron-Faigenboim A."/>
            <person name="Duke M.V."/>
            <person name="Gong L."/>
            <person name="Grimwood J."/>
            <person name="Grover C."/>
            <person name="Grupp K."/>
            <person name="Hu G."/>
            <person name="Lee T.H."/>
            <person name="Li J."/>
            <person name="Lin L."/>
            <person name="Liu T."/>
            <person name="Marler B.S."/>
            <person name="Page J.T."/>
            <person name="Roberts A.W."/>
            <person name="Romanel E."/>
            <person name="Sanders W.S."/>
            <person name="Szadkowski E."/>
            <person name="Tan X."/>
            <person name="Tang H."/>
            <person name="Xu C."/>
            <person name="Wang J."/>
            <person name="Wang Z."/>
            <person name="Zhang D."/>
            <person name="Zhang L."/>
            <person name="Ashrafi H."/>
            <person name="Bedon F."/>
            <person name="Bowers J.E."/>
            <person name="Brubaker C.L."/>
            <person name="Chee P.W."/>
            <person name="Das S."/>
            <person name="Gingle A.R."/>
            <person name="Haigler C.H."/>
            <person name="Harker D."/>
            <person name="Hoffmann L.V."/>
            <person name="Hovav R."/>
            <person name="Jones D.C."/>
            <person name="Lemke C."/>
            <person name="Mansoor S."/>
            <person name="ur Rahman M."/>
            <person name="Rainville L.N."/>
            <person name="Rambani A."/>
            <person name="Reddy U.K."/>
            <person name="Rong J.K."/>
            <person name="Saranga Y."/>
            <person name="Scheffler B.E."/>
            <person name="Scheffler J.A."/>
            <person name="Stelly D.M."/>
            <person name="Triplett B.A."/>
            <person name="Van Deynze A."/>
            <person name="Vaslin M.F."/>
            <person name="Waghmare V.N."/>
            <person name="Walford S.A."/>
            <person name="Wright R.J."/>
            <person name="Zaki E.A."/>
            <person name="Zhang T."/>
            <person name="Dennis E.S."/>
            <person name="Mayer K.F."/>
            <person name="Peterson D.G."/>
            <person name="Rokhsar D.S."/>
            <person name="Wang X."/>
            <person name="Schmutz J."/>
        </authorList>
    </citation>
    <scope>NUCLEOTIDE SEQUENCE [LARGE SCALE GENOMIC DNA]</scope>
</reference>
<keyword evidence="3" id="KW-1185">Reference proteome</keyword>
<organism evidence="2 3">
    <name type="scientific">Gossypium raimondii</name>
    <name type="common">Peruvian cotton</name>
    <name type="synonym">Gossypium klotzschianum subsp. raimondii</name>
    <dbReference type="NCBI Taxonomy" id="29730"/>
    <lineage>
        <taxon>Eukaryota</taxon>
        <taxon>Viridiplantae</taxon>
        <taxon>Streptophyta</taxon>
        <taxon>Embryophyta</taxon>
        <taxon>Tracheophyta</taxon>
        <taxon>Spermatophyta</taxon>
        <taxon>Magnoliopsida</taxon>
        <taxon>eudicotyledons</taxon>
        <taxon>Gunneridae</taxon>
        <taxon>Pentapetalae</taxon>
        <taxon>rosids</taxon>
        <taxon>malvids</taxon>
        <taxon>Malvales</taxon>
        <taxon>Malvaceae</taxon>
        <taxon>Malvoideae</taxon>
        <taxon>Gossypium</taxon>
    </lineage>
</organism>
<sequence length="112" mass="13380">MVSYGRTKNIESHLLEFTVLLFTNRKSFLHFSRVASKNQLLSSLTYSHMHANLTGPHTDHLSSALWMLKQSNLVLFPHYRQPSFNFLLINYFYSMLLFSFYFLFFHIFEVFN</sequence>
<dbReference type="Gramene" id="KJB63413">
    <property type="protein sequence ID" value="KJB63413"/>
    <property type="gene ID" value="B456_010G130300"/>
</dbReference>
<protein>
    <submittedName>
        <fullName evidence="2">Uncharacterized protein</fullName>
    </submittedName>
</protein>
<dbReference type="Proteomes" id="UP000032304">
    <property type="component" value="Chromosome 10"/>
</dbReference>
<gene>
    <name evidence="2" type="ORF">B456_010G130300</name>
</gene>
<evidence type="ECO:0000313" key="2">
    <source>
        <dbReference type="EMBL" id="KJB63413.1"/>
    </source>
</evidence>
<accession>A0A0D2SJW8</accession>
<evidence type="ECO:0000256" key="1">
    <source>
        <dbReference type="SAM" id="Phobius"/>
    </source>
</evidence>